<feature type="transmembrane region" description="Helical" evidence="16">
    <location>
        <begin position="1910"/>
        <end position="1933"/>
    </location>
</feature>
<keyword evidence="13" id="KW-0539">Nucleus</keyword>
<dbReference type="GO" id="GO:0016887">
    <property type="term" value="F:ATP hydrolysis activity"/>
    <property type="evidence" value="ECO:0007669"/>
    <property type="project" value="InterPro"/>
</dbReference>
<evidence type="ECO:0000256" key="1">
    <source>
        <dbReference type="ARBA" id="ARBA00004123"/>
    </source>
</evidence>
<protein>
    <submittedName>
        <fullName evidence="19">Helicase 89B</fullName>
    </submittedName>
</protein>
<feature type="transmembrane region" description="Helical" evidence="16">
    <location>
        <begin position="2180"/>
        <end position="2200"/>
    </location>
</feature>
<accession>A0A164QMP8</accession>
<dbReference type="STRING" id="35525.A0A164QMP8"/>
<evidence type="ECO:0000256" key="2">
    <source>
        <dbReference type="ARBA" id="ARBA00004651"/>
    </source>
</evidence>
<evidence type="ECO:0000256" key="7">
    <source>
        <dbReference type="ARBA" id="ARBA00022801"/>
    </source>
</evidence>
<dbReference type="InterPro" id="IPR027417">
    <property type="entry name" value="P-loop_NTPase"/>
</dbReference>
<dbReference type="CDD" id="cd17999">
    <property type="entry name" value="DEXHc_Mot1"/>
    <property type="match status" value="1"/>
</dbReference>
<dbReference type="PANTHER" id="PTHR36498:SF1">
    <property type="entry name" value="TATA-BINDING PROTEIN-ASSOCIATED FACTOR 172"/>
    <property type="match status" value="1"/>
</dbReference>
<keyword evidence="8 19" id="KW-0347">Helicase</keyword>
<evidence type="ECO:0000256" key="3">
    <source>
        <dbReference type="ARBA" id="ARBA00022475"/>
    </source>
</evidence>
<dbReference type="InterPro" id="IPR001650">
    <property type="entry name" value="Helicase_C-like"/>
</dbReference>
<sequence>METRLDRLFILLDTATSSVTRKAAAQQLGEVQRLHPHELPLLLKKIFVHLQNPSWDTRIAASQAINAVISHVPQWDPLPLSIKTENDVTLPSGKLSQLRFSTFSISTVLANRHFLTASEGKEFDDDDFLLADPKERLARQRKALNDNLGLELAAKLGIDTGEIVTAEDLTGQQEHAVNAPDIPSETPLDDEAEKLKKQLSSREANRAKRKARQGGKQKSLDGSPSDGASSSKKIKKEKEIEIVIDSIPDPAGTWPDSAQTWPFESFCDLLVTKLLSPCWEVRHGGGTALREIIQLHGRGAGRTTHQTMPEMKAAHGSWLEDTSLRLLCVLALDRFGDFISDQVIAPVRETTAQALGSLAKLMDSEQVKSVVAVLLQLLEQTEWETRHGGLLGLKYLMAARQDLSQQLLPLVYPSLFRGLEDEVDDVSAVAAAALVPLADTLVNLLHLNEIGTLLKTLWDSLLELDELTASTSCILTLLSSLMARSETVQCLQHLPLVDLVPRLWPFLSHSSSKVRHSTLKTLETLLILGHTTEWMEGLASDLLRHVFQRAMLEHQQEILEHIEKLWGLIIRRLSLQILLPAACPCVATWLCMMMQPSRLPFDPSILIFPPVRKEPSDSRRRSTSGPLGDASPVETKYFIAGTDHVYENPLHREKAVIRARCLAASMLGLLSEFLVQVMPGLTYSADMESPVECYAKLLLVHLNSRSAIQRTAVAMVMAEWGERCAAVTPPAVLVDRLHLTLTESIYYDEIGVAYARLLHDARDFIATLRHYRLDVESVFPSANASFLTPEQIQSLTGPITIQLLTSSKLKSKITEMLEDRRKSLSSACLQVSTDQNKLNNTTLSALARAVVGFRILPVHTVNPVVKPLMDSIKMEDNEQLQEFAARSLARLLELCQFRNPCPNNKILKNSCNFLCADPELTPKVNPEEMDGILMLMQQQRLAEKSTGGKKAHVDGDLTSIRAIEIQRRGAVHMLKSVASYFGPEMPQKVPYLWDSIMSIQTVEESSQNDAAGLSKAEDLIQCLQILEVIVSSVHASLHVQVLDLLPTLCDLLEHPLRAVRHMASRGLAALGAVDGDHVLTIVIEKVIPMLGAIDREHMRQGSIEAVAYLVEQMGMSIIPFIVLLVIPVLGRMSDTDQSVRLVATQSFATLIRLMPLEGGVPDPPALSAELSEKKIQQRRFLEQLFDPKKLENYKIPVTINAELRCYQQDGVNWLAFLNKYGLHGILCDDMGLGKTLQTICIIASDHHQRKVDFELTRNPSSAALPSIVICPPTLTGHWMDEVEKFVSADVLNPLHYTGPPSERMRIRNRASHHNLIIASYDIVRNDLDFFSSIRWNFCVLDEGHVIKNGKTKLSKAIKQLIANHRLILSGTPIQNNVLELWSLFDFLIPGFLGSEKQFQARYSKPILASRDAKASSKEQENGVLAMESLHRQTLPFLLRRMKEDVLKDLPPKITQDYYCDLSPLQVKLYEDFSKKHAELNQPTQASGAAPAHAHIFQALQYLRKVCNHPKLVLTPKHPQFEVFHQQLKDQKSNLSDLQHASKLLALKQLLLDCGIGLDAANGPVDSSDTGGSVVSIHRALIFCQLRSMIDIIENDLLKTHMKTVSYLRLDGSIAAGARQGVVKRFNEDPSIDVLLLTTQVGGLGLNLTGADTVIFVEHDWNPMKDLQAMDRAHRIGQKKVVNVYRLITRGTLEEKIMGLQKFKLQTANTIISTENASLQSMGTEQLLDIFTLDGGKASKNNKRPSSSEPESASGLPAGFRVALESLPELWSEENYENEYNLDSFISTLNQINAEDSNETLLSDFCSHMAAHYGEAICAYLLQYNRTGSQFTVSRFPVGLYRVLHQDIAILAITPTAMIHPKPSIPVYQDVMFLFRFISFTGASTFVPYGEGMRNPRISTVLLRILQQVTCLAIFLLLLGMSVFEIIQFIAVIVKMKNIGEIIPNIIWITSFPLAMGAQVFYTFHRPKLLKFFENWQDIHAMYPESQDNCTERQTRPRMYFIYLLTVCTSVATVMVLILDFPILPFLPSTYEPLAAIPLHTSNLYLTCALFGVSLFYAWNLSAASDLVPSMIYFHLALALKKTSEFLKEPPNSIEAQTLEHNCKNLEVSETNFNTRTSVGKISHEGNQQMWQKAWLYYEAIRKLINESNSRFGSMLLLNHGAMFFVASSNVFSILRWYRGMSWLLLLVNGMNAAATILRFITTILLCSRLYTAGEHLQSNICRFLAQTWFRLKPDERQFFTAFLVRVQDDGIVASPLGLYPIRPSMLLALLSLMVTYLIVLLQSSEVSTFSEYGNFTGLITGTRFYTPLLG</sequence>
<dbReference type="InterPro" id="IPR000330">
    <property type="entry name" value="SNF2_N"/>
</dbReference>
<dbReference type="PANTHER" id="PTHR36498">
    <property type="entry name" value="TATA-BINDING PROTEIN-ASSOCIATED FACTOR 172"/>
    <property type="match status" value="1"/>
</dbReference>
<dbReference type="SUPFAM" id="SSF48371">
    <property type="entry name" value="ARM repeat"/>
    <property type="match status" value="1"/>
</dbReference>
<dbReference type="InterPro" id="IPR013604">
    <property type="entry name" value="7TM_chemorcpt"/>
</dbReference>
<dbReference type="InterPro" id="IPR044972">
    <property type="entry name" value="Mot1"/>
</dbReference>
<evidence type="ECO:0000313" key="19">
    <source>
        <dbReference type="EMBL" id="KZS07895.1"/>
    </source>
</evidence>
<evidence type="ECO:0000256" key="8">
    <source>
        <dbReference type="ARBA" id="ARBA00022806"/>
    </source>
</evidence>
<keyword evidence="5" id="KW-0677">Repeat</keyword>
<evidence type="ECO:0000259" key="17">
    <source>
        <dbReference type="PROSITE" id="PS51192"/>
    </source>
</evidence>
<evidence type="ECO:0000256" key="5">
    <source>
        <dbReference type="ARBA" id="ARBA00022737"/>
    </source>
</evidence>
<dbReference type="FunFam" id="3.40.50.300:FF:000428">
    <property type="entry name" value="TATA-binding protein-associated factor 172"/>
    <property type="match status" value="1"/>
</dbReference>
<evidence type="ECO:0000313" key="20">
    <source>
        <dbReference type="Proteomes" id="UP000076858"/>
    </source>
</evidence>
<dbReference type="Pfam" id="PF00176">
    <property type="entry name" value="SNF2-rel_dom"/>
    <property type="match status" value="1"/>
</dbReference>
<evidence type="ECO:0000256" key="6">
    <source>
        <dbReference type="ARBA" id="ARBA00022741"/>
    </source>
</evidence>
<dbReference type="SUPFAM" id="SSF52540">
    <property type="entry name" value="P-loop containing nucleoside triphosphate hydrolases"/>
    <property type="match status" value="2"/>
</dbReference>
<reference evidence="19 20" key="1">
    <citation type="submission" date="2016-03" db="EMBL/GenBank/DDBJ databases">
        <title>EvidentialGene: Evidence-directed Construction of Genes on Genomes.</title>
        <authorList>
            <person name="Gilbert D.G."/>
            <person name="Choi J.-H."/>
            <person name="Mockaitis K."/>
            <person name="Colbourne J."/>
            <person name="Pfrender M."/>
        </authorList>
    </citation>
    <scope>NUCLEOTIDE SEQUENCE [LARGE SCALE GENOMIC DNA]</scope>
    <source>
        <strain evidence="19 20">Xinb3</strain>
        <tissue evidence="19">Complete organism</tissue>
    </source>
</reference>
<keyword evidence="3" id="KW-1003">Cell membrane</keyword>
<evidence type="ECO:0000256" key="4">
    <source>
        <dbReference type="ARBA" id="ARBA00022692"/>
    </source>
</evidence>
<dbReference type="InterPro" id="IPR038718">
    <property type="entry name" value="SNF2-like_sf"/>
</dbReference>
<evidence type="ECO:0000256" key="12">
    <source>
        <dbReference type="ARBA" id="ARBA00023136"/>
    </source>
</evidence>
<keyword evidence="9" id="KW-0067">ATP-binding</keyword>
<feature type="transmembrane region" description="Helical" evidence="16">
    <location>
        <begin position="1945"/>
        <end position="1963"/>
    </location>
</feature>
<feature type="domain" description="Helicase C-terminal" evidence="18">
    <location>
        <begin position="1568"/>
        <end position="1722"/>
    </location>
</feature>
<comment type="subcellular location">
    <subcellularLocation>
        <location evidence="2">Cell membrane</location>
        <topology evidence="2">Multi-pass membrane protein</topology>
    </subcellularLocation>
    <subcellularLocation>
        <location evidence="1">Nucleus</location>
    </subcellularLocation>
</comment>
<feature type="domain" description="Helicase ATP-binding" evidence="17">
    <location>
        <begin position="1215"/>
        <end position="1390"/>
    </location>
</feature>
<dbReference type="Pfam" id="PF00271">
    <property type="entry name" value="Helicase_C"/>
    <property type="match status" value="1"/>
</dbReference>
<dbReference type="GO" id="GO:0003677">
    <property type="term" value="F:DNA binding"/>
    <property type="evidence" value="ECO:0007669"/>
    <property type="project" value="UniProtKB-KW"/>
</dbReference>
<keyword evidence="10 16" id="KW-1133">Transmembrane helix</keyword>
<feature type="transmembrane region" description="Helical" evidence="16">
    <location>
        <begin position="1870"/>
        <end position="1889"/>
    </location>
</feature>
<dbReference type="Gene3D" id="1.25.10.10">
    <property type="entry name" value="Leucine-rich Repeat Variant"/>
    <property type="match status" value="2"/>
</dbReference>
<dbReference type="SMART" id="SM00487">
    <property type="entry name" value="DEXDc"/>
    <property type="match status" value="1"/>
</dbReference>
<dbReference type="Gene3D" id="3.40.50.300">
    <property type="entry name" value="P-loop containing nucleotide triphosphate hydrolases"/>
    <property type="match status" value="1"/>
</dbReference>
<dbReference type="GO" id="GO:0005524">
    <property type="term" value="F:ATP binding"/>
    <property type="evidence" value="ECO:0007669"/>
    <property type="project" value="UniProtKB-KW"/>
</dbReference>
<dbReference type="Proteomes" id="UP000076858">
    <property type="component" value="Unassembled WGS sequence"/>
</dbReference>
<name>A0A164QMP8_9CRUS</name>
<dbReference type="Gene3D" id="3.40.50.10810">
    <property type="entry name" value="Tandem AAA-ATPase domain"/>
    <property type="match status" value="1"/>
</dbReference>
<gene>
    <name evidence="19" type="ORF">APZ42_028241</name>
</gene>
<dbReference type="GO" id="GO:0004386">
    <property type="term" value="F:helicase activity"/>
    <property type="evidence" value="ECO:0007669"/>
    <property type="project" value="UniProtKB-KW"/>
</dbReference>
<keyword evidence="12 16" id="KW-0472">Membrane</keyword>
<evidence type="ECO:0000256" key="10">
    <source>
        <dbReference type="ARBA" id="ARBA00022989"/>
    </source>
</evidence>
<evidence type="ECO:0000256" key="9">
    <source>
        <dbReference type="ARBA" id="ARBA00022840"/>
    </source>
</evidence>
<proteinExistence type="predicted"/>
<organism evidence="19 20">
    <name type="scientific">Daphnia magna</name>
    <dbReference type="NCBI Taxonomy" id="35525"/>
    <lineage>
        <taxon>Eukaryota</taxon>
        <taxon>Metazoa</taxon>
        <taxon>Ecdysozoa</taxon>
        <taxon>Arthropoda</taxon>
        <taxon>Crustacea</taxon>
        <taxon>Branchiopoda</taxon>
        <taxon>Diplostraca</taxon>
        <taxon>Cladocera</taxon>
        <taxon>Anomopoda</taxon>
        <taxon>Daphniidae</taxon>
        <taxon>Daphnia</taxon>
    </lineage>
</organism>
<keyword evidence="11" id="KW-0238">DNA-binding</keyword>
<dbReference type="GO" id="GO:0005886">
    <property type="term" value="C:plasma membrane"/>
    <property type="evidence" value="ECO:0007669"/>
    <property type="project" value="UniProtKB-SubCell"/>
</dbReference>
<evidence type="ECO:0000259" key="18">
    <source>
        <dbReference type="PROSITE" id="PS51194"/>
    </source>
</evidence>
<evidence type="ECO:0000256" key="13">
    <source>
        <dbReference type="ARBA" id="ARBA00023242"/>
    </source>
</evidence>
<dbReference type="InterPro" id="IPR011989">
    <property type="entry name" value="ARM-like"/>
</dbReference>
<dbReference type="OrthoDB" id="6338500at2759"/>
<evidence type="ECO:0000256" key="16">
    <source>
        <dbReference type="SAM" id="Phobius"/>
    </source>
</evidence>
<dbReference type="PROSITE" id="PS51194">
    <property type="entry name" value="HELICASE_CTER"/>
    <property type="match status" value="1"/>
</dbReference>
<dbReference type="FunFam" id="3.40.50.10810:FF:000009">
    <property type="entry name" value="B-TFIID TATA-box-binding protein-associated factor 1"/>
    <property type="match status" value="1"/>
</dbReference>
<dbReference type="InterPro" id="IPR016024">
    <property type="entry name" value="ARM-type_fold"/>
</dbReference>
<dbReference type="GO" id="GO:0005634">
    <property type="term" value="C:nucleus"/>
    <property type="evidence" value="ECO:0007669"/>
    <property type="project" value="UniProtKB-SubCell"/>
</dbReference>
<dbReference type="GO" id="GO:0017025">
    <property type="term" value="F:TBP-class protein binding"/>
    <property type="evidence" value="ECO:0007669"/>
    <property type="project" value="InterPro"/>
</dbReference>
<dbReference type="PROSITE" id="PS51192">
    <property type="entry name" value="HELICASE_ATP_BIND_1"/>
    <property type="match status" value="1"/>
</dbReference>
<dbReference type="SMART" id="SM00490">
    <property type="entry name" value="HELICc"/>
    <property type="match status" value="1"/>
</dbReference>
<evidence type="ECO:0000256" key="11">
    <source>
        <dbReference type="ARBA" id="ARBA00023125"/>
    </source>
</evidence>
<keyword evidence="20" id="KW-1185">Reference proteome</keyword>
<feature type="repeat" description="HEAT" evidence="14">
    <location>
        <begin position="331"/>
        <end position="369"/>
    </location>
</feature>
<keyword evidence="6" id="KW-0547">Nucleotide-binding</keyword>
<dbReference type="FunFam" id="1.25.10.10:FF:000101">
    <property type="entry name" value="TATA-binding protein-associated factor 172 isoform X2"/>
    <property type="match status" value="1"/>
</dbReference>
<dbReference type="CDD" id="cd18793">
    <property type="entry name" value="SF2_C_SNF"/>
    <property type="match status" value="1"/>
</dbReference>
<dbReference type="InterPro" id="IPR021133">
    <property type="entry name" value="HEAT_type_2"/>
</dbReference>
<feature type="region of interest" description="Disordered" evidence="15">
    <location>
        <begin position="171"/>
        <end position="234"/>
    </location>
</feature>
<dbReference type="Pfam" id="PF08395">
    <property type="entry name" value="7tm_7"/>
    <property type="match status" value="1"/>
</dbReference>
<evidence type="ECO:0000256" key="14">
    <source>
        <dbReference type="PROSITE-ProRule" id="PRU00103"/>
    </source>
</evidence>
<feature type="transmembrane region" description="Helical" evidence="16">
    <location>
        <begin position="2000"/>
        <end position="2023"/>
    </location>
</feature>
<feature type="transmembrane region" description="Helical" evidence="16">
    <location>
        <begin position="2043"/>
        <end position="2060"/>
    </location>
</feature>
<keyword evidence="7" id="KW-0378">Hydrolase</keyword>
<dbReference type="Pfam" id="PF12054">
    <property type="entry name" value="DUF3535"/>
    <property type="match status" value="1"/>
</dbReference>
<dbReference type="EMBL" id="LRGB01002384">
    <property type="protein sequence ID" value="KZS07895.1"/>
    <property type="molecule type" value="Genomic_DNA"/>
</dbReference>
<dbReference type="PROSITE" id="PS50077">
    <property type="entry name" value="HEAT_REPEAT"/>
    <property type="match status" value="1"/>
</dbReference>
<dbReference type="InterPro" id="IPR049730">
    <property type="entry name" value="SNF2/RAD54-like_C"/>
</dbReference>
<feature type="transmembrane region" description="Helical" evidence="16">
    <location>
        <begin position="2265"/>
        <end position="2283"/>
    </location>
</feature>
<keyword evidence="4 16" id="KW-0812">Transmembrane</keyword>
<dbReference type="GO" id="GO:0050909">
    <property type="term" value="P:sensory perception of taste"/>
    <property type="evidence" value="ECO:0007669"/>
    <property type="project" value="InterPro"/>
</dbReference>
<dbReference type="InterPro" id="IPR014001">
    <property type="entry name" value="Helicase_ATP-bd"/>
</dbReference>
<dbReference type="InterPro" id="IPR022707">
    <property type="entry name" value="Mot1_central_dom"/>
</dbReference>
<dbReference type="InterPro" id="IPR044078">
    <property type="entry name" value="Mot1_ATP-bd"/>
</dbReference>
<comment type="caution">
    <text evidence="19">The sequence shown here is derived from an EMBL/GenBank/DDBJ whole genome shotgun (WGS) entry which is preliminary data.</text>
</comment>
<evidence type="ECO:0000256" key="15">
    <source>
        <dbReference type="SAM" id="MobiDB-lite"/>
    </source>
</evidence>